<keyword evidence="2 7" id="KW-0808">Transferase</keyword>
<proteinExistence type="inferred from homology"/>
<dbReference type="Proteomes" id="UP000019335">
    <property type="component" value="Chromosome 1"/>
</dbReference>
<comment type="caution">
    <text evidence="11">The sequence shown here is derived from an EMBL/GenBank/DDBJ whole genome shotgun (WGS) entry which is preliminary data.</text>
</comment>
<evidence type="ECO:0000256" key="9">
    <source>
        <dbReference type="SAM" id="SignalP"/>
    </source>
</evidence>
<accession>W7TTJ0</accession>
<evidence type="ECO:0000313" key="12">
    <source>
        <dbReference type="Proteomes" id="UP000019335"/>
    </source>
</evidence>
<evidence type="ECO:0000256" key="8">
    <source>
        <dbReference type="SAM" id="MobiDB-lite"/>
    </source>
</evidence>
<feature type="domain" description="Palmitoyltransferase DHHC" evidence="10">
    <location>
        <begin position="152"/>
        <end position="298"/>
    </location>
</feature>
<protein>
    <recommendedName>
        <fullName evidence="7">Palmitoyltransferase</fullName>
        <ecNumber evidence="7">2.3.1.225</ecNumber>
    </recommendedName>
</protein>
<keyword evidence="12" id="KW-1185">Reference proteome</keyword>
<comment type="similarity">
    <text evidence="7">Belongs to the DHHC palmitoyltransferase family.</text>
</comment>
<keyword evidence="3 7" id="KW-0812">Transmembrane</keyword>
<dbReference type="InterPro" id="IPR001594">
    <property type="entry name" value="Palmitoyltrfase_DHHC"/>
</dbReference>
<dbReference type="EMBL" id="AZIL01000033">
    <property type="protein sequence ID" value="EWM30515.1"/>
    <property type="molecule type" value="Genomic_DNA"/>
</dbReference>
<dbReference type="AlphaFoldDB" id="W7TTJ0"/>
<comment type="subcellular location">
    <subcellularLocation>
        <location evidence="1">Membrane</location>
        <topology evidence="1">Multi-pass membrane protein</topology>
    </subcellularLocation>
</comment>
<dbReference type="GO" id="GO:0016020">
    <property type="term" value="C:membrane"/>
    <property type="evidence" value="ECO:0007669"/>
    <property type="project" value="UniProtKB-SubCell"/>
</dbReference>
<comment type="catalytic activity">
    <reaction evidence="7">
        <text>L-cysteinyl-[protein] + hexadecanoyl-CoA = S-hexadecanoyl-L-cysteinyl-[protein] + CoA</text>
        <dbReference type="Rhea" id="RHEA:36683"/>
        <dbReference type="Rhea" id="RHEA-COMP:10131"/>
        <dbReference type="Rhea" id="RHEA-COMP:11032"/>
        <dbReference type="ChEBI" id="CHEBI:29950"/>
        <dbReference type="ChEBI" id="CHEBI:57287"/>
        <dbReference type="ChEBI" id="CHEBI:57379"/>
        <dbReference type="ChEBI" id="CHEBI:74151"/>
        <dbReference type="EC" id="2.3.1.225"/>
    </reaction>
</comment>
<comment type="domain">
    <text evidence="7">The DHHC domain is required for palmitoyltransferase activity.</text>
</comment>
<evidence type="ECO:0000313" key="11">
    <source>
        <dbReference type="EMBL" id="EWM30515.1"/>
    </source>
</evidence>
<feature type="transmembrane region" description="Helical" evidence="7">
    <location>
        <begin position="107"/>
        <end position="128"/>
    </location>
</feature>
<evidence type="ECO:0000256" key="1">
    <source>
        <dbReference type="ARBA" id="ARBA00004141"/>
    </source>
</evidence>
<evidence type="ECO:0000256" key="5">
    <source>
        <dbReference type="ARBA" id="ARBA00023136"/>
    </source>
</evidence>
<reference evidence="11 12" key="1">
    <citation type="journal article" date="2014" name="Mol. Plant">
        <title>Chromosome Scale Genome Assembly and Transcriptome Profiling of Nannochloropsis gaditana in Nitrogen Depletion.</title>
        <authorList>
            <person name="Corteggiani Carpinelli E."/>
            <person name="Telatin A."/>
            <person name="Vitulo N."/>
            <person name="Forcato C."/>
            <person name="D'Angelo M."/>
            <person name="Schiavon R."/>
            <person name="Vezzi A."/>
            <person name="Giacometti G.M."/>
            <person name="Morosinotto T."/>
            <person name="Valle G."/>
        </authorList>
    </citation>
    <scope>NUCLEOTIDE SEQUENCE [LARGE SCALE GENOMIC DNA]</scope>
    <source>
        <strain evidence="11 12">B-31</strain>
    </source>
</reference>
<dbReference type="OrthoDB" id="5977743at2759"/>
<evidence type="ECO:0000256" key="2">
    <source>
        <dbReference type="ARBA" id="ARBA00022679"/>
    </source>
</evidence>
<dbReference type="GO" id="GO:0005783">
    <property type="term" value="C:endoplasmic reticulum"/>
    <property type="evidence" value="ECO:0007669"/>
    <property type="project" value="TreeGrafter"/>
</dbReference>
<feature type="signal peptide" evidence="9">
    <location>
        <begin position="1"/>
        <end position="24"/>
    </location>
</feature>
<keyword evidence="9" id="KW-0732">Signal</keyword>
<dbReference type="GO" id="GO:0019706">
    <property type="term" value="F:protein-cysteine S-palmitoyltransferase activity"/>
    <property type="evidence" value="ECO:0007669"/>
    <property type="project" value="UniProtKB-EC"/>
</dbReference>
<sequence>MSVVTILVVYMTLIAFLIWVCVLADPNSDTLGGRLNVLLTEEIPTRITFNLRRRLPSKVFDALAKAYDYIVRQRNPILQCLYLLLFLGSFATYLYEGWGRIPLGDLALSVALVLACLASFVVACSVPAGTISPSTWERYDNYKPDNVIYVAGRVCPTCDVVKLARSKHCRLCGVCQSRFDHHCGWLNQCVGEVNYRHFLFFLALHSCTFLYGSSRLWGILRREMIKNKLWDATFYSPSSGQTVGSSPLVVCQYLVVHEGAVCGVLALAFVMAIVLAGFLLYHLWLAGQNTTTNETFKWAEVRLKVKIERSQARRAHEASGGALPLRRIADPVNSYNISLYENLMEVLFPRSERRAQNSTGRKAVSRVATESEKLSTEAREKIE</sequence>
<gene>
    <name evidence="11" type="ORF">Naga_100013g19</name>
</gene>
<evidence type="ECO:0000256" key="4">
    <source>
        <dbReference type="ARBA" id="ARBA00022989"/>
    </source>
</evidence>
<dbReference type="PROSITE" id="PS50216">
    <property type="entry name" value="DHHC"/>
    <property type="match status" value="1"/>
</dbReference>
<keyword evidence="4 7" id="KW-1133">Transmembrane helix</keyword>
<evidence type="ECO:0000256" key="7">
    <source>
        <dbReference type="RuleBase" id="RU079119"/>
    </source>
</evidence>
<keyword evidence="6 7" id="KW-0012">Acyltransferase</keyword>
<evidence type="ECO:0000256" key="6">
    <source>
        <dbReference type="ARBA" id="ARBA00023315"/>
    </source>
</evidence>
<evidence type="ECO:0000259" key="10">
    <source>
        <dbReference type="Pfam" id="PF01529"/>
    </source>
</evidence>
<dbReference type="GO" id="GO:0006612">
    <property type="term" value="P:protein targeting to membrane"/>
    <property type="evidence" value="ECO:0007669"/>
    <property type="project" value="TreeGrafter"/>
</dbReference>
<keyword evidence="5 7" id="KW-0472">Membrane</keyword>
<dbReference type="GO" id="GO:0005794">
    <property type="term" value="C:Golgi apparatus"/>
    <property type="evidence" value="ECO:0007669"/>
    <property type="project" value="TreeGrafter"/>
</dbReference>
<name>W7TTJ0_9STRA</name>
<dbReference type="Pfam" id="PF01529">
    <property type="entry name" value="DHHC"/>
    <property type="match status" value="1"/>
</dbReference>
<feature type="region of interest" description="Disordered" evidence="8">
    <location>
        <begin position="358"/>
        <end position="383"/>
    </location>
</feature>
<feature type="transmembrane region" description="Helical" evidence="7">
    <location>
        <begin position="260"/>
        <end position="284"/>
    </location>
</feature>
<evidence type="ECO:0000256" key="3">
    <source>
        <dbReference type="ARBA" id="ARBA00022692"/>
    </source>
</evidence>
<feature type="chain" id="PRO_5004903875" description="Palmitoyltransferase" evidence="9">
    <location>
        <begin position="25"/>
        <end position="383"/>
    </location>
</feature>
<dbReference type="EC" id="2.3.1.225" evidence="7"/>
<dbReference type="InterPro" id="IPR039859">
    <property type="entry name" value="PFA4/ZDH16/20/ERF2-like"/>
</dbReference>
<feature type="compositionally biased region" description="Basic and acidic residues" evidence="8">
    <location>
        <begin position="369"/>
        <end position="383"/>
    </location>
</feature>
<feature type="transmembrane region" description="Helical" evidence="7">
    <location>
        <begin position="76"/>
        <end position="95"/>
    </location>
</feature>
<dbReference type="PANTHER" id="PTHR22883">
    <property type="entry name" value="ZINC FINGER DHHC DOMAIN CONTAINING PROTEIN"/>
    <property type="match status" value="1"/>
</dbReference>
<organism evidence="11 12">
    <name type="scientific">Nannochloropsis gaditana</name>
    <dbReference type="NCBI Taxonomy" id="72520"/>
    <lineage>
        <taxon>Eukaryota</taxon>
        <taxon>Sar</taxon>
        <taxon>Stramenopiles</taxon>
        <taxon>Ochrophyta</taxon>
        <taxon>Eustigmatophyceae</taxon>
        <taxon>Eustigmatales</taxon>
        <taxon>Monodopsidaceae</taxon>
        <taxon>Nannochloropsis</taxon>
    </lineage>
</organism>
<feature type="transmembrane region" description="Helical" evidence="7">
    <location>
        <begin position="198"/>
        <end position="220"/>
    </location>
</feature>